<evidence type="ECO:0000256" key="10">
    <source>
        <dbReference type="ARBA" id="ARBA00043976"/>
    </source>
</evidence>
<comment type="catalytic activity">
    <reaction evidence="11">
        <text>ATP + H2O = ADP + phosphate + H(+)</text>
        <dbReference type="Rhea" id="RHEA:13065"/>
        <dbReference type="ChEBI" id="CHEBI:15377"/>
        <dbReference type="ChEBI" id="CHEBI:15378"/>
        <dbReference type="ChEBI" id="CHEBI:30616"/>
        <dbReference type="ChEBI" id="CHEBI:43474"/>
        <dbReference type="ChEBI" id="CHEBI:456216"/>
    </reaction>
</comment>
<dbReference type="GO" id="GO:0005524">
    <property type="term" value="F:ATP binding"/>
    <property type="evidence" value="ECO:0007669"/>
    <property type="project" value="UniProtKB-KW"/>
</dbReference>
<evidence type="ECO:0000313" key="16">
    <source>
        <dbReference type="Proteomes" id="UP000320623"/>
    </source>
</evidence>
<evidence type="ECO:0000256" key="5">
    <source>
        <dbReference type="ARBA" id="ARBA00022833"/>
    </source>
</evidence>
<dbReference type="InterPro" id="IPR013824">
    <property type="entry name" value="Topo_IA_cen_sub1"/>
</dbReference>
<dbReference type="InterPro" id="IPR013826">
    <property type="entry name" value="Topo_IA_cen_sub3"/>
</dbReference>
<keyword evidence="7 11" id="KW-0799">Topoisomerase</keyword>
<dbReference type="SUPFAM" id="SSF56712">
    <property type="entry name" value="Prokaryotic type I DNA topoisomerase"/>
    <property type="match status" value="1"/>
</dbReference>
<keyword evidence="6 11" id="KW-0067">ATP-binding</keyword>
<keyword evidence="5 11" id="KW-0862">Zinc</keyword>
<dbReference type="RefSeq" id="WP_181180228.1">
    <property type="nucleotide sequence ID" value="NZ_FAOO01000003.1"/>
</dbReference>
<evidence type="ECO:0000259" key="14">
    <source>
        <dbReference type="PROSITE" id="PS52039"/>
    </source>
</evidence>
<dbReference type="GO" id="GO:0003677">
    <property type="term" value="F:DNA binding"/>
    <property type="evidence" value="ECO:0007669"/>
    <property type="project" value="UniProtKB-KW"/>
</dbReference>
<dbReference type="InterPro" id="IPR003602">
    <property type="entry name" value="Topo_IA_DNA-bd_dom"/>
</dbReference>
<gene>
    <name evidence="15" type="ORF">JGI1_00614</name>
</gene>
<evidence type="ECO:0000256" key="8">
    <source>
        <dbReference type="ARBA" id="ARBA00023125"/>
    </source>
</evidence>
<dbReference type="PANTHER" id="PTHR43505">
    <property type="entry name" value="REVERSE GYRASE"/>
    <property type="match status" value="1"/>
</dbReference>
<dbReference type="InterPro" id="IPR027417">
    <property type="entry name" value="P-loop_NTPase"/>
</dbReference>
<dbReference type="PROSITE" id="PS51192">
    <property type="entry name" value="HELICASE_ATP_BIND_1"/>
    <property type="match status" value="1"/>
</dbReference>
<dbReference type="GO" id="GO:0008270">
    <property type="term" value="F:zinc ion binding"/>
    <property type="evidence" value="ECO:0007669"/>
    <property type="project" value="UniProtKB-KW"/>
</dbReference>
<dbReference type="Gene3D" id="1.10.290.10">
    <property type="entry name" value="Topoisomerase I, domain 4"/>
    <property type="match status" value="1"/>
</dbReference>
<comment type="similarity">
    <text evidence="10">In the N-terminal section; belongs to the DEAD box helicase family. DDVD subfamily.</text>
</comment>
<dbReference type="Pfam" id="PF01751">
    <property type="entry name" value="Toprim"/>
    <property type="match status" value="1"/>
</dbReference>
<dbReference type="SUPFAM" id="SSF52540">
    <property type="entry name" value="P-loop containing nucleoside triphosphate hydrolases"/>
    <property type="match status" value="2"/>
</dbReference>
<name>A0A0S4MVA3_9BACT</name>
<dbReference type="InterPro" id="IPR023405">
    <property type="entry name" value="Topo_IA_core_domain"/>
</dbReference>
<dbReference type="Pfam" id="PF00270">
    <property type="entry name" value="DEAD"/>
    <property type="match status" value="1"/>
</dbReference>
<dbReference type="InterPro" id="IPR005736">
    <property type="entry name" value="Reverse_gyrase"/>
</dbReference>
<evidence type="ECO:0000256" key="6">
    <source>
        <dbReference type="ARBA" id="ARBA00022840"/>
    </source>
</evidence>
<dbReference type="SMART" id="SM00437">
    <property type="entry name" value="TOP1Ac"/>
    <property type="match status" value="1"/>
</dbReference>
<evidence type="ECO:0000256" key="4">
    <source>
        <dbReference type="ARBA" id="ARBA00022771"/>
    </source>
</evidence>
<organism evidence="15 16">
    <name type="scientific">Candidatus Thermokryptus mobilis</name>
    <dbReference type="NCBI Taxonomy" id="1643428"/>
    <lineage>
        <taxon>Bacteria</taxon>
        <taxon>Pseudomonadati</taxon>
        <taxon>Candidatus Kryptoniota</taxon>
        <taxon>Candidatus Thermokryptus</taxon>
    </lineage>
</organism>
<keyword evidence="16" id="KW-1185">Reference proteome</keyword>
<dbReference type="STRING" id="1643428.GCA_001442855_00599"/>
<reference evidence="16" key="1">
    <citation type="submission" date="2015-11" db="EMBL/GenBank/DDBJ databases">
        <authorList>
            <person name="Varghese N."/>
        </authorList>
    </citation>
    <scope>NUCLEOTIDE SEQUENCE [LARGE SCALE GENOMIC DNA]</scope>
</reference>
<dbReference type="InterPro" id="IPR013497">
    <property type="entry name" value="Topo_IA_cen"/>
</dbReference>
<sequence>MQDLEIVFLSFRDGESATLDELLSGRIKLNKITDEDVRKVFEPFGIKPWGAQRLWARRFLKGESFAMLAPTGSGKTTTTIALSLLKKSLILLPNSTLAFQVWGKIQSVSTDKKIVQIHSLSKKPSLDEVKNADVIITTSMSLVKNKEIFESVRVNSVFVDDVDGFLRRSQAIDIVLKILGITDEQIELAKKMVTKKVDEEEDLTEVYSKVRVKDKQIVVSGATQSARRTLRVKILRELFGFDIGQSYSFTRNIIDSYLLPKRDPKEHLVELIKKLGKGAIVYVRGSEKAEEIAEFLNQNGIKASAYVKASKKIFQSFEKGEIEVLVGTSSRRSSLVRGIDLPTSLRYTIFFEVPRISITIDRGSFTPRKMMMVISHIARFLEGEKRQRAIDLIENLSRIVDLSPTNLEKIKKEGFDPSSKEVSDFMRFAYNVMVESLEFFNEVSIDPIVIDKTGISGNSLVTPDSFAYIQASGRTSRLTIGGLTKGLSILIVDDEKAFELMREQLEPLDVNFVNVEELDIERIIEEINLTRELKVGVDIEFNSRLLIVESPTKSRTISYFFGKPLRSRVDGVQVFEVMSSNMLLLVSASRGHVTDLAIRQPSFGAKLVDSKLEVKFEITRPEVISSLQKLAENVDEVLIATDPDAEGEKIAWDLRCLIYPFNQNIKRLRWHEITKRAIVEGINNPEEFDLNLLKAQILRKVEDAWIGLGLSQIVQRRFNRDDLSAGRVQTPVLGWVCERTKESKKKIAQVNVWLENNLKLTFTTTPDESERVKEFGLVEIFDVKEEIVEQNPLPPYTTDSLLQDGIHTLNLTAGEVMSIAQELFESGLITYHRTDSTRVSNFGINLARQYLERQNLSGYFKPRTWGGEEGAHECIRPTRALSSFELETDIDARLLLLQARLSRKHIKIYDLIFKRFMASQMSPVKIKVYNFKAKFGDLISDFQFNGQIVENGFNLISPLKTFGEISPGGYKVSQVQVRLISEKPLYTEANLIQLMREKRIGRPSTYAPTVQKLKDRGYVQSFNGRLVGTKLGFNVFNFLISKYEPLINEERTRIVLEAVDKIESGEENFIDKVIEFRREVENFLKVRWS</sequence>
<feature type="domain" description="Helicase ATP-binding" evidence="13">
    <location>
        <begin position="56"/>
        <end position="242"/>
    </location>
</feature>
<evidence type="ECO:0000256" key="9">
    <source>
        <dbReference type="ARBA" id="ARBA00023235"/>
    </source>
</evidence>
<feature type="domain" description="Topo IA-type catalytic" evidence="14">
    <location>
        <begin position="689"/>
        <end position="1084"/>
    </location>
</feature>
<evidence type="ECO:0000256" key="2">
    <source>
        <dbReference type="ARBA" id="ARBA00022490"/>
    </source>
</evidence>
<protein>
    <recommendedName>
        <fullName evidence="11">Reverse gyrase</fullName>
    </recommendedName>
</protein>
<dbReference type="GO" id="GO:0005737">
    <property type="term" value="C:cytoplasm"/>
    <property type="evidence" value="ECO:0007669"/>
    <property type="project" value="UniProtKB-SubCell"/>
</dbReference>
<dbReference type="Proteomes" id="UP000320623">
    <property type="component" value="Unassembled WGS sequence"/>
</dbReference>
<dbReference type="PROSITE" id="PS50880">
    <property type="entry name" value="TOPRIM"/>
    <property type="match status" value="1"/>
</dbReference>
<proteinExistence type="inferred from homology"/>
<evidence type="ECO:0000313" key="15">
    <source>
        <dbReference type="EMBL" id="CUU02890.1"/>
    </source>
</evidence>
<dbReference type="SMART" id="SM00487">
    <property type="entry name" value="DEXDc"/>
    <property type="match status" value="1"/>
</dbReference>
<accession>A0A0S4MVA3</accession>
<dbReference type="PRINTS" id="PR00417">
    <property type="entry name" value="PRTPISMRASEI"/>
</dbReference>
<evidence type="ECO:0000256" key="11">
    <source>
        <dbReference type="RuleBase" id="RU004026"/>
    </source>
</evidence>
<dbReference type="InterPro" id="IPR006171">
    <property type="entry name" value="TOPRIM_dom"/>
</dbReference>
<dbReference type="PANTHER" id="PTHR43505:SF1">
    <property type="entry name" value="REVERSE GYRASE"/>
    <property type="match status" value="1"/>
</dbReference>
<dbReference type="NCBIfam" id="TIGR01054">
    <property type="entry name" value="rgy"/>
    <property type="match status" value="1"/>
</dbReference>
<dbReference type="EMBL" id="FAOO01000003">
    <property type="protein sequence ID" value="CUU02890.1"/>
    <property type="molecule type" value="Genomic_DNA"/>
</dbReference>
<evidence type="ECO:0000256" key="3">
    <source>
        <dbReference type="ARBA" id="ARBA00022741"/>
    </source>
</evidence>
<dbReference type="Pfam" id="PF01131">
    <property type="entry name" value="Topoisom_bac"/>
    <property type="match status" value="1"/>
</dbReference>
<evidence type="ECO:0000259" key="13">
    <source>
        <dbReference type="PROSITE" id="PS51192"/>
    </source>
</evidence>
<dbReference type="InterPro" id="IPR001650">
    <property type="entry name" value="Helicase_C-like"/>
</dbReference>
<keyword evidence="2" id="KW-0963">Cytoplasm</keyword>
<keyword evidence="3 11" id="KW-0547">Nucleotide-binding</keyword>
<keyword evidence="8 11" id="KW-0238">DNA-binding</keyword>
<dbReference type="Gene3D" id="2.60.510.20">
    <property type="match status" value="1"/>
</dbReference>
<dbReference type="InterPro" id="IPR003601">
    <property type="entry name" value="Topo_IA_2"/>
</dbReference>
<comment type="function">
    <text evidence="11">Modifies the topological state of DNA by introducing positive supercoils in an ATP-dependent process, increasing the linking number in steps of +1. Binds to single-stranded DNA, transiently cleaves and then rejoins the ends, introducing a positive supercoil in the process. The scissile phosphodiester is attacked by the catalytic tyrosine of the enzyme, resulting in the formation of a DNA-(5'-phosphotyrosyl)-enzyme intermediate. Involved in rewinding DNA strands in regions of the chromosome that have opened up to allow replication, transcription, DNA repair and/or for DNA protection.</text>
</comment>
<evidence type="ECO:0000256" key="7">
    <source>
        <dbReference type="ARBA" id="ARBA00023029"/>
    </source>
</evidence>
<dbReference type="GO" id="GO:0160097">
    <property type="term" value="F:reverse gyrase activity"/>
    <property type="evidence" value="ECO:0007669"/>
    <property type="project" value="UniProtKB-ARBA"/>
</dbReference>
<evidence type="ECO:0000259" key="12">
    <source>
        <dbReference type="PROSITE" id="PS50880"/>
    </source>
</evidence>
<dbReference type="InterPro" id="IPR014001">
    <property type="entry name" value="Helicase_ATP-bd"/>
</dbReference>
<comment type="subcellular location">
    <subcellularLocation>
        <location evidence="1">Cytoplasm</location>
    </subcellularLocation>
</comment>
<dbReference type="GO" id="GO:0006265">
    <property type="term" value="P:DNA topological change"/>
    <property type="evidence" value="ECO:0007669"/>
    <property type="project" value="InterPro"/>
</dbReference>
<keyword evidence="9 11" id="KW-0413">Isomerase</keyword>
<dbReference type="Gene3D" id="3.40.50.300">
    <property type="entry name" value="P-loop containing nucleotide triphosphate hydrolases"/>
    <property type="match status" value="3"/>
</dbReference>
<keyword evidence="11" id="KW-0479">Metal-binding</keyword>
<dbReference type="SMART" id="SM00490">
    <property type="entry name" value="HELICc"/>
    <property type="match status" value="1"/>
</dbReference>
<dbReference type="Gene3D" id="3.40.50.140">
    <property type="match status" value="1"/>
</dbReference>
<dbReference type="SMART" id="SM00436">
    <property type="entry name" value="TOP1Bc"/>
    <property type="match status" value="1"/>
</dbReference>
<keyword evidence="4 11" id="KW-0863">Zinc-finger</keyword>
<dbReference type="Gene3D" id="1.10.460.10">
    <property type="entry name" value="Topoisomerase I, domain 2"/>
    <property type="match status" value="1"/>
</dbReference>
<evidence type="ECO:0000256" key="1">
    <source>
        <dbReference type="ARBA" id="ARBA00004496"/>
    </source>
</evidence>
<dbReference type="AlphaFoldDB" id="A0A0S4MVA3"/>
<feature type="domain" description="Toprim" evidence="12">
    <location>
        <begin position="543"/>
        <end position="673"/>
    </location>
</feature>
<dbReference type="SMART" id="SM00493">
    <property type="entry name" value="TOPRIM"/>
    <property type="match status" value="1"/>
</dbReference>
<dbReference type="CDD" id="cd00186">
    <property type="entry name" value="TOP1Ac"/>
    <property type="match status" value="1"/>
</dbReference>
<dbReference type="PROSITE" id="PS52039">
    <property type="entry name" value="TOPO_IA_2"/>
    <property type="match status" value="1"/>
</dbReference>
<dbReference type="InterPro" id="IPR011545">
    <property type="entry name" value="DEAD/DEAH_box_helicase_dom"/>
</dbReference>